<evidence type="ECO:0000313" key="3">
    <source>
        <dbReference type="Proteomes" id="UP000304148"/>
    </source>
</evidence>
<dbReference type="Proteomes" id="UP000304148">
    <property type="component" value="Chromosome"/>
</dbReference>
<feature type="transmembrane region" description="Helical" evidence="1">
    <location>
        <begin position="143"/>
        <end position="164"/>
    </location>
</feature>
<feature type="transmembrane region" description="Helical" evidence="1">
    <location>
        <begin position="104"/>
        <end position="122"/>
    </location>
</feature>
<sequence length="208" mass="24395">MPFQYTHGIDQQSLPMTLLPHSKYREGDYPSLDQFHQQLPQADPSYRQNDGTAHLASILRKQLTHPSTYWHSRLFRTLLLPLQAAFPLSPRSFLFLLFEPCSLLHRYAVCTMLAQFYISFYSTIKFEINKINNIQIRDISYRIFPRLLLTYAPYVNIIIAYASYVNENHPISARRIIVICYVLIENYSLLLALLFFLPQDLSLECRSL</sequence>
<keyword evidence="1" id="KW-1133">Transmembrane helix</keyword>
<dbReference type="EMBL" id="LS992241">
    <property type="protein sequence ID" value="SYX83613.1"/>
    <property type="molecule type" value="Genomic_DNA"/>
</dbReference>
<reference evidence="3" key="1">
    <citation type="submission" date="2018-08" db="EMBL/GenBank/DDBJ databases">
        <authorList>
            <person name="Chevrot R."/>
        </authorList>
    </citation>
    <scope>NUCLEOTIDE SEQUENCE [LARGE SCALE GENOMIC DNA]</scope>
</reference>
<keyword evidence="1" id="KW-0472">Membrane</keyword>
<gene>
    <name evidence="2" type="ORF">PBLR_12035</name>
</gene>
<name>A0A383RA03_PAEAL</name>
<keyword evidence="1" id="KW-0812">Transmembrane</keyword>
<protein>
    <submittedName>
        <fullName evidence="2">Uncharacterized protein</fullName>
    </submittedName>
</protein>
<accession>A0A383RA03</accession>
<evidence type="ECO:0000256" key="1">
    <source>
        <dbReference type="SAM" id="Phobius"/>
    </source>
</evidence>
<dbReference type="AlphaFoldDB" id="A0A383RA03"/>
<evidence type="ECO:0000313" key="2">
    <source>
        <dbReference type="EMBL" id="SYX83613.1"/>
    </source>
</evidence>
<feature type="transmembrane region" description="Helical" evidence="1">
    <location>
        <begin position="176"/>
        <end position="197"/>
    </location>
</feature>
<organism evidence="2 3">
    <name type="scientific">Paenibacillus alvei</name>
    <name type="common">Bacillus alvei</name>
    <dbReference type="NCBI Taxonomy" id="44250"/>
    <lineage>
        <taxon>Bacteria</taxon>
        <taxon>Bacillati</taxon>
        <taxon>Bacillota</taxon>
        <taxon>Bacilli</taxon>
        <taxon>Bacillales</taxon>
        <taxon>Paenibacillaceae</taxon>
        <taxon>Paenibacillus</taxon>
    </lineage>
</organism>
<proteinExistence type="predicted"/>